<feature type="transmembrane region" description="Helical" evidence="1">
    <location>
        <begin position="32"/>
        <end position="51"/>
    </location>
</feature>
<accession>A0ABS1E8Y7</accession>
<dbReference type="RefSeq" id="WP_200258956.1">
    <property type="nucleotide sequence ID" value="NZ_NRSH01000073.1"/>
</dbReference>
<comment type="caution">
    <text evidence="2">The sequence shown here is derived from an EMBL/GenBank/DDBJ whole genome shotgun (WGS) entry which is preliminary data.</text>
</comment>
<keyword evidence="1" id="KW-1133">Transmembrane helix</keyword>
<proteinExistence type="predicted"/>
<feature type="transmembrane region" description="Helical" evidence="1">
    <location>
        <begin position="6"/>
        <end position="25"/>
    </location>
</feature>
<evidence type="ECO:0000313" key="2">
    <source>
        <dbReference type="EMBL" id="MBK1726851.1"/>
    </source>
</evidence>
<evidence type="ECO:0000256" key="1">
    <source>
        <dbReference type="SAM" id="Phobius"/>
    </source>
</evidence>
<name>A0ABS1E8Y7_9GAMM</name>
<keyword evidence="1" id="KW-0812">Transmembrane</keyword>
<keyword evidence="3" id="KW-1185">Reference proteome</keyword>
<keyword evidence="1" id="KW-0472">Membrane</keyword>
<protein>
    <submittedName>
        <fullName evidence="2">Uncharacterized protein</fullName>
    </submittedName>
</protein>
<feature type="transmembrane region" description="Helical" evidence="1">
    <location>
        <begin position="63"/>
        <end position="84"/>
    </location>
</feature>
<evidence type="ECO:0000313" key="3">
    <source>
        <dbReference type="Proteomes" id="UP000738126"/>
    </source>
</evidence>
<organism evidence="2 3">
    <name type="scientific">Halorhodospira neutriphila</name>
    <dbReference type="NCBI Taxonomy" id="168379"/>
    <lineage>
        <taxon>Bacteria</taxon>
        <taxon>Pseudomonadati</taxon>
        <taxon>Pseudomonadota</taxon>
        <taxon>Gammaproteobacteria</taxon>
        <taxon>Chromatiales</taxon>
        <taxon>Ectothiorhodospiraceae</taxon>
        <taxon>Halorhodospira</taxon>
    </lineage>
</organism>
<dbReference type="EMBL" id="NRSH01000073">
    <property type="protein sequence ID" value="MBK1726851.1"/>
    <property type="molecule type" value="Genomic_DNA"/>
</dbReference>
<reference evidence="2 3" key="1">
    <citation type="journal article" date="2020" name="Microorganisms">
        <title>Osmotic Adaptation and Compatible Solute Biosynthesis of Phototrophic Bacteria as Revealed from Genome Analyses.</title>
        <authorList>
            <person name="Imhoff J.F."/>
            <person name="Rahn T."/>
            <person name="Kunzel S."/>
            <person name="Keller A."/>
            <person name="Neulinger S.C."/>
        </authorList>
    </citation>
    <scope>NUCLEOTIDE SEQUENCE [LARGE SCALE GENOMIC DNA]</scope>
    <source>
        <strain evidence="2 3">DSM 15116</strain>
    </source>
</reference>
<dbReference type="Proteomes" id="UP000738126">
    <property type="component" value="Unassembled WGS sequence"/>
</dbReference>
<gene>
    <name evidence="2" type="ORF">CKO13_07425</name>
</gene>
<sequence>MGKIGLLLALAVFLAHLVAFAWLGLRRRAPYYAAPVLTFSLLSGSAAAQLAAPAATVAGDLPLYSALRLAAWPVAAVSIGWTLVRLWRRYTGSRPGRAG</sequence>